<dbReference type="Proteomes" id="UP001429984">
    <property type="component" value="Unassembled WGS sequence"/>
</dbReference>
<feature type="region of interest" description="Disordered" evidence="1">
    <location>
        <begin position="1"/>
        <end position="24"/>
    </location>
</feature>
<reference evidence="2 3" key="1">
    <citation type="submission" date="2020-11" db="EMBL/GenBank/DDBJ databases">
        <title>Draft Genome Sequence and Secondary Metabolite Biosynthetic Potential of the Lysobacter niastensis Type strain DSM 18481.</title>
        <authorList>
            <person name="Turrini P."/>
            <person name="Artuso I."/>
            <person name="Tescari M."/>
            <person name="Lugli G.A."/>
            <person name="Frangipani E."/>
            <person name="Ventura M."/>
            <person name="Visca P."/>
        </authorList>
    </citation>
    <scope>NUCLEOTIDE SEQUENCE [LARGE SCALE GENOMIC DNA]</scope>
    <source>
        <strain evidence="2 3">DSM 18481</strain>
    </source>
</reference>
<feature type="compositionally biased region" description="Basic residues" evidence="1">
    <location>
        <begin position="51"/>
        <end position="62"/>
    </location>
</feature>
<proteinExistence type="predicted"/>
<feature type="region of interest" description="Disordered" evidence="1">
    <location>
        <begin position="38"/>
        <end position="71"/>
    </location>
</feature>
<accession>A0ABS0B3Q3</accession>
<dbReference type="EMBL" id="JADLZT010000001">
    <property type="protein sequence ID" value="MBF6022907.1"/>
    <property type="molecule type" value="Genomic_DNA"/>
</dbReference>
<gene>
    <name evidence="2" type="ORF">IU514_02580</name>
</gene>
<evidence type="ECO:0008006" key="4">
    <source>
        <dbReference type="Google" id="ProtNLM"/>
    </source>
</evidence>
<dbReference type="RefSeq" id="WP_194929480.1">
    <property type="nucleotide sequence ID" value="NZ_JADLZT010000001.1"/>
</dbReference>
<evidence type="ECO:0000313" key="3">
    <source>
        <dbReference type="Proteomes" id="UP001429984"/>
    </source>
</evidence>
<evidence type="ECO:0000256" key="1">
    <source>
        <dbReference type="SAM" id="MobiDB-lite"/>
    </source>
</evidence>
<name>A0ABS0B3Q3_9GAMM</name>
<sequence>MPSIIIKSGNPPTATPDELEVEPGDDIEFTGDVAFTIEFTNDSPDKGDPAKKRHSDKKKIKMKAKDNKTGGKMKFPYTIRIGDAAADPAIIIKSSAS</sequence>
<evidence type="ECO:0000313" key="2">
    <source>
        <dbReference type="EMBL" id="MBF6022907.1"/>
    </source>
</evidence>
<protein>
    <recommendedName>
        <fullName evidence="4">MSP domain-containing protein</fullName>
    </recommendedName>
</protein>
<keyword evidence="3" id="KW-1185">Reference proteome</keyword>
<comment type="caution">
    <text evidence="2">The sequence shown here is derived from an EMBL/GenBank/DDBJ whole genome shotgun (WGS) entry which is preliminary data.</text>
</comment>
<organism evidence="2 3">
    <name type="scientific">Lysobacter niastensis</name>
    <dbReference type="NCBI Taxonomy" id="380629"/>
    <lineage>
        <taxon>Bacteria</taxon>
        <taxon>Pseudomonadati</taxon>
        <taxon>Pseudomonadota</taxon>
        <taxon>Gammaproteobacteria</taxon>
        <taxon>Lysobacterales</taxon>
        <taxon>Lysobacteraceae</taxon>
        <taxon>Lysobacter</taxon>
    </lineage>
</organism>